<reference evidence="1" key="1">
    <citation type="submission" date="2024-02" db="EMBL/GenBank/DDBJ databases">
        <title>Metagenome Assembled Genome of Zalaria obscura JY119.</title>
        <authorList>
            <person name="Vighnesh L."/>
            <person name="Jagadeeshwari U."/>
            <person name="Venkata Ramana C."/>
            <person name="Sasikala C."/>
        </authorList>
    </citation>
    <scope>NUCLEOTIDE SEQUENCE</scope>
    <source>
        <strain evidence="1">JY119</strain>
    </source>
</reference>
<accession>A0ACC3SIK6</accession>
<dbReference type="Proteomes" id="UP001320706">
    <property type="component" value="Unassembled WGS sequence"/>
</dbReference>
<evidence type="ECO:0000313" key="1">
    <source>
        <dbReference type="EMBL" id="KAK8214814.1"/>
    </source>
</evidence>
<name>A0ACC3SIK6_9PEZI</name>
<gene>
    <name evidence="1" type="ORF">M8818_002397</name>
</gene>
<evidence type="ECO:0000313" key="2">
    <source>
        <dbReference type="Proteomes" id="UP001320706"/>
    </source>
</evidence>
<organism evidence="1 2">
    <name type="scientific">Zalaria obscura</name>
    <dbReference type="NCBI Taxonomy" id="2024903"/>
    <lineage>
        <taxon>Eukaryota</taxon>
        <taxon>Fungi</taxon>
        <taxon>Dikarya</taxon>
        <taxon>Ascomycota</taxon>
        <taxon>Pezizomycotina</taxon>
        <taxon>Dothideomycetes</taxon>
        <taxon>Dothideomycetidae</taxon>
        <taxon>Dothideales</taxon>
        <taxon>Zalariaceae</taxon>
        <taxon>Zalaria</taxon>
    </lineage>
</organism>
<sequence>MAGGKERLLSLDKSFDTLEERCKEAARILGLELDDETDTREALSSQPRPADAGHDGRRELVLRWLAEKLKTQKDARSCSIAWTLLRKTLRDTSVPSTTRVLGSTGLAAVIVDCLVEAFPATVLDEILKLGRSQSVAEGQDERPTEGKISKKSSKKRKRESLPVEPSGESDPSISGKSRKACFAEIANVLQIIVDRSKSTFGGIDAVSRSHMQALLKLDTAALASFQAHWLRALVCLLYTPDSSRSMSAGFLASCLSLMTSVGSLQPPSVTADKDTLSESFCKESLWPATLLLSLLRRETNFQDEARPKHEAIRTVERIIAEHVFLPARAQGSDLGYRRSNKSEDDSVDLEELTSTLKLELASLRSGAETSNAALQVYQHAQDAVPYLLDIALRCVNTSTPKRRIAERPWIDAVVATLTKVAGPPMQVSNGDTLGQSNQTVASLLDVVASRDLSLSTEALVQLVDKHCHLKETPRGDEPLELVSPPDFLVASKVLAMDAGVFVGSSNPATKKVDTDGKSYAYLGRSLLTTVSEHGLTSTYKNLLVEQILVPLMKAFARVRDLRFFLNSWLEYLKLTPECQAAEWFVWSDQQLSDALKEVLEASLTVTQVRDIIESIYRPLENLSDESTHLVADVYARSVLLNAVVSALHSDATIDELLPLLRTTAIRLEECLNHISKQQSLNATHSWEVLAKLRAILHSRLPDFAGIAAQQISSIELARSALAVNDISRQADCEADAAFVYIAQLCDLYRKRADAQDWILEQLLRACQSVEDQGTIPTADSMDSFGETSYASQRTNAFATTMIRYPHLLPYLPEALRLELFLSLYESAANAASTSSHDTVANLIEAVVESAVAAGVSSVPEDCFRAVLARYKAESLPSEDDMDTSVNNANVLLVAERVFLSWPLAAFTRQQREELIDHMTDVVTSQGAVSDAASLKRRLAVMVKLMEVPNATAKLAMDPTTLWQLVESLDKNTQIDEAVFCLVAELSRLTFMHIFDTKEQERSSKFITRQAELIEQFINGHKSYSSRSAALRLVSTSLVAAEKELPESALAQLAYRSAKTVKRFIKTLDSDVTSSLTSKDAAADPSTALAPLLDTISYLPATLRSLAGDKKIRLLDHEQGWKDIQAKAPQTTLAFKVGLACLQQPSGNLEYKDLTELCEVAAALLQLELATAEYYVVIDAFSSVLNRVSDADKITLINQCLEKGSEVYLILVHEAIKTLSQVKDQADDNSSLILPSLLRLLRSSTAYAIHRRASDCVLTILRSKLFLVNQFSVEMTLSTIGLLASPSSPALPSKRATTIYATLCNILQTIFLLHRSSLGGRFHLVVPVLQRLMAMLFIPHTKGTSKTDHFLHPSWLDTRTQPLTAKHAAKFGRLLTVFCNPPPSAITRHRTAAKTPDLVDEVRKARMHIGTYVQYVLHTFCALVLNGRLGEGMRDALTPGLWAMLDVMEMGGDEKRGVKALSAGMGHAERAVLRGVWDDWKRFGAWKG</sequence>
<protein>
    <submittedName>
        <fullName evidence="1">Uncharacterized protein</fullName>
    </submittedName>
</protein>
<proteinExistence type="predicted"/>
<keyword evidence="2" id="KW-1185">Reference proteome</keyword>
<comment type="caution">
    <text evidence="1">The sequence shown here is derived from an EMBL/GenBank/DDBJ whole genome shotgun (WGS) entry which is preliminary data.</text>
</comment>
<dbReference type="EMBL" id="JAMKPW020000010">
    <property type="protein sequence ID" value="KAK8214814.1"/>
    <property type="molecule type" value="Genomic_DNA"/>
</dbReference>